<reference evidence="1 2" key="1">
    <citation type="journal article" date="2016" name="Front. Microbiol.">
        <title>Genomic Resource of Rice Seed Associated Bacteria.</title>
        <authorList>
            <person name="Midha S."/>
            <person name="Bansal K."/>
            <person name="Sharma S."/>
            <person name="Kumar N."/>
            <person name="Patil P.P."/>
            <person name="Chaudhry V."/>
            <person name="Patil P.B."/>
        </authorList>
    </citation>
    <scope>NUCLEOTIDE SEQUENCE [LARGE SCALE GENOMIC DNA]</scope>
    <source>
        <strain evidence="1 2">NS331</strain>
    </source>
</reference>
<dbReference type="PATRIC" id="fig|433924.3.peg.4805"/>
<evidence type="ECO:0000313" key="1">
    <source>
        <dbReference type="EMBL" id="KTT20558.1"/>
    </source>
</evidence>
<gene>
    <name evidence="1" type="ORF">NS331_13670</name>
</gene>
<accession>A0A147GSE5</accession>
<dbReference type="OrthoDB" id="9789942at2"/>
<comment type="caution">
    <text evidence="1">The sequence shown here is derived from an EMBL/GenBank/DDBJ whole genome shotgun (WGS) entry which is preliminary data.</text>
</comment>
<keyword evidence="2" id="KW-1185">Reference proteome</keyword>
<dbReference type="Pfam" id="PF05591">
    <property type="entry name" value="T6SS_VipA"/>
    <property type="match status" value="1"/>
</dbReference>
<sequence length="172" mass="18794">MISRSRNSGERTARVQIDYDIEMYGQQQSVELPFVMGVMADLSGHGGAFLPPLDERSFVDIDASNFDHCMRDIGPTLALQVPDHLGGQPAMQVDLSFGRIDDFRPDAVARQVPALARLLRAREQLALLLTYMDGKAGAEQLLNQLIHDRDLLAATAAEPDEAPALPAAEVRA</sequence>
<dbReference type="PANTHER" id="PTHR35850">
    <property type="entry name" value="CYTOPLASMIC PROTEIN-RELATED"/>
    <property type="match status" value="1"/>
</dbReference>
<name>A0A147GSE5_9BURK</name>
<dbReference type="PANTHER" id="PTHR35850:SF1">
    <property type="entry name" value="TYPE VI SECRETION SYSTEM SHEATH PROTEIN TSSB1"/>
    <property type="match status" value="1"/>
</dbReference>
<protein>
    <recommendedName>
        <fullName evidence="3">Type VI secretion system protein ImpB</fullName>
    </recommendedName>
</protein>
<organism evidence="1 2">
    <name type="scientific">Pseudacidovorax intermedius</name>
    <dbReference type="NCBI Taxonomy" id="433924"/>
    <lineage>
        <taxon>Bacteria</taxon>
        <taxon>Pseudomonadati</taxon>
        <taxon>Pseudomonadota</taxon>
        <taxon>Betaproteobacteria</taxon>
        <taxon>Burkholderiales</taxon>
        <taxon>Comamonadaceae</taxon>
        <taxon>Pseudacidovorax</taxon>
    </lineage>
</organism>
<evidence type="ECO:0008006" key="3">
    <source>
        <dbReference type="Google" id="ProtNLM"/>
    </source>
</evidence>
<dbReference type="RefSeq" id="WP_058642534.1">
    <property type="nucleotide sequence ID" value="NZ_LDSL01000080.1"/>
</dbReference>
<evidence type="ECO:0000313" key="2">
    <source>
        <dbReference type="Proteomes" id="UP000072741"/>
    </source>
</evidence>
<dbReference type="NCBIfam" id="TIGR03358">
    <property type="entry name" value="VI_chp_5"/>
    <property type="match status" value="1"/>
</dbReference>
<dbReference type="InterPro" id="IPR008312">
    <property type="entry name" value="T6SS_TssB1"/>
</dbReference>
<dbReference type="EMBL" id="LDSL01000080">
    <property type="protein sequence ID" value="KTT20558.1"/>
    <property type="molecule type" value="Genomic_DNA"/>
</dbReference>
<proteinExistence type="predicted"/>
<dbReference type="AlphaFoldDB" id="A0A147GSE5"/>
<dbReference type="Proteomes" id="UP000072741">
    <property type="component" value="Unassembled WGS sequence"/>
</dbReference>